<proteinExistence type="predicted"/>
<dbReference type="EMBL" id="JBJKBG010000003">
    <property type="protein sequence ID" value="KAL3745666.1"/>
    <property type="molecule type" value="Genomic_DNA"/>
</dbReference>
<dbReference type="InterPro" id="IPR005162">
    <property type="entry name" value="Retrotrans_gag_dom"/>
</dbReference>
<reference evidence="2 3" key="1">
    <citation type="submission" date="2024-11" db="EMBL/GenBank/DDBJ databases">
        <title>Chromosome-level genome assembly of Eucalyptus globulus Labill. provides insights into its genome evolution.</title>
        <authorList>
            <person name="Li X."/>
        </authorList>
    </citation>
    <scope>NUCLEOTIDE SEQUENCE [LARGE SCALE GENOMIC DNA]</scope>
    <source>
        <strain evidence="2">CL2024</strain>
        <tissue evidence="2">Fresh tender leaves</tissue>
    </source>
</reference>
<feature type="non-terminal residue" evidence="2">
    <location>
        <position position="78"/>
    </location>
</feature>
<organism evidence="2 3">
    <name type="scientific">Eucalyptus globulus</name>
    <name type="common">Tasmanian blue gum</name>
    <dbReference type="NCBI Taxonomy" id="34317"/>
    <lineage>
        <taxon>Eukaryota</taxon>
        <taxon>Viridiplantae</taxon>
        <taxon>Streptophyta</taxon>
        <taxon>Embryophyta</taxon>
        <taxon>Tracheophyta</taxon>
        <taxon>Spermatophyta</taxon>
        <taxon>Magnoliopsida</taxon>
        <taxon>eudicotyledons</taxon>
        <taxon>Gunneridae</taxon>
        <taxon>Pentapetalae</taxon>
        <taxon>rosids</taxon>
        <taxon>malvids</taxon>
        <taxon>Myrtales</taxon>
        <taxon>Myrtaceae</taxon>
        <taxon>Myrtoideae</taxon>
        <taxon>Eucalypteae</taxon>
        <taxon>Eucalyptus</taxon>
    </lineage>
</organism>
<dbReference type="Proteomes" id="UP001634007">
    <property type="component" value="Unassembled WGS sequence"/>
</dbReference>
<protein>
    <recommendedName>
        <fullName evidence="1">Retrotransposon gag domain-containing protein</fullName>
    </recommendedName>
</protein>
<feature type="non-terminal residue" evidence="2">
    <location>
        <position position="1"/>
    </location>
</feature>
<evidence type="ECO:0000313" key="3">
    <source>
        <dbReference type="Proteomes" id="UP001634007"/>
    </source>
</evidence>
<feature type="domain" description="Retrotransposon gag" evidence="1">
    <location>
        <begin position="31"/>
        <end position="76"/>
    </location>
</feature>
<gene>
    <name evidence="2" type="ORF">ACJRO7_014739</name>
</gene>
<name>A0ABD3L162_EUCGL</name>
<dbReference type="AlphaFoldDB" id="A0ABD3L162"/>
<accession>A0ABD3L162</accession>
<dbReference type="Pfam" id="PF03732">
    <property type="entry name" value="Retrotrans_gag"/>
    <property type="match status" value="1"/>
</dbReference>
<keyword evidence="3" id="KW-1185">Reference proteome</keyword>
<evidence type="ECO:0000259" key="1">
    <source>
        <dbReference type="Pfam" id="PF03732"/>
    </source>
</evidence>
<evidence type="ECO:0000313" key="2">
    <source>
        <dbReference type="EMBL" id="KAL3745666.1"/>
    </source>
</evidence>
<comment type="caution">
    <text evidence="2">The sequence shown here is derived from an EMBL/GenBank/DDBJ whole genome shotgun (WGS) entry which is preliminary data.</text>
</comment>
<sequence length="78" mass="9099">SRDPEATSSWIQKLEKAFALLICNEAKKVMLATYQLEGVADTWWMTTRETIFPEGAVQEWNTFREAFNDKYFSETAKE</sequence>